<evidence type="ECO:0000256" key="6">
    <source>
        <dbReference type="ARBA" id="ARBA00022679"/>
    </source>
</evidence>
<dbReference type="FunFam" id="3.30.565.10:FF:000006">
    <property type="entry name" value="Sensor histidine kinase WalK"/>
    <property type="match status" value="1"/>
</dbReference>
<keyword evidence="10" id="KW-0067">ATP-binding</keyword>
<dbReference type="InterPro" id="IPR050398">
    <property type="entry name" value="HssS/ArlS-like"/>
</dbReference>
<feature type="domain" description="HAMP" evidence="16">
    <location>
        <begin position="174"/>
        <end position="228"/>
    </location>
</feature>
<dbReference type="Pfam" id="PF00512">
    <property type="entry name" value="HisKA"/>
    <property type="match status" value="1"/>
</dbReference>
<evidence type="ECO:0000256" key="13">
    <source>
        <dbReference type="ARBA" id="ARBA00023136"/>
    </source>
</evidence>
<evidence type="ECO:0000256" key="4">
    <source>
        <dbReference type="ARBA" id="ARBA00022475"/>
    </source>
</evidence>
<keyword evidence="7 14" id="KW-0812">Transmembrane</keyword>
<dbReference type="PRINTS" id="PR00344">
    <property type="entry name" value="BCTRLSENSOR"/>
</dbReference>
<dbReference type="SMART" id="SM00388">
    <property type="entry name" value="HisKA"/>
    <property type="match status" value="1"/>
</dbReference>
<keyword evidence="4" id="KW-1003">Cell membrane</keyword>
<dbReference type="PROSITE" id="PS50109">
    <property type="entry name" value="HIS_KIN"/>
    <property type="match status" value="1"/>
</dbReference>
<keyword evidence="5" id="KW-0597">Phosphoprotein</keyword>
<dbReference type="InterPro" id="IPR003660">
    <property type="entry name" value="HAMP_dom"/>
</dbReference>
<evidence type="ECO:0000256" key="7">
    <source>
        <dbReference type="ARBA" id="ARBA00022692"/>
    </source>
</evidence>
<dbReference type="AlphaFoldDB" id="A0A6N7X7G8"/>
<keyword evidence="13 14" id="KW-0472">Membrane</keyword>
<comment type="caution">
    <text evidence="17">The sequence shown here is derived from an EMBL/GenBank/DDBJ whole genome shotgun (WGS) entry which is preliminary data.</text>
</comment>
<reference evidence="17 18" key="1">
    <citation type="submission" date="2019-08" db="EMBL/GenBank/DDBJ databases">
        <title>In-depth cultivation of the pig gut microbiome towards novel bacterial diversity and tailored functional studies.</title>
        <authorList>
            <person name="Wylensek D."/>
            <person name="Hitch T.C.A."/>
            <person name="Clavel T."/>
        </authorList>
    </citation>
    <scope>NUCLEOTIDE SEQUENCE [LARGE SCALE GENOMIC DNA]</scope>
    <source>
        <strain evidence="17 18">WCA-MUC-591-APC-4B</strain>
    </source>
</reference>
<accession>A0A6N7X7G8</accession>
<dbReference type="CDD" id="cd00082">
    <property type="entry name" value="HisKA"/>
    <property type="match status" value="1"/>
</dbReference>
<evidence type="ECO:0000256" key="12">
    <source>
        <dbReference type="ARBA" id="ARBA00023012"/>
    </source>
</evidence>
<organism evidence="17 18">
    <name type="scientific">Mogibacterium kristiansenii</name>
    <dbReference type="NCBI Taxonomy" id="2606708"/>
    <lineage>
        <taxon>Bacteria</taxon>
        <taxon>Bacillati</taxon>
        <taxon>Bacillota</taxon>
        <taxon>Clostridia</taxon>
        <taxon>Peptostreptococcales</taxon>
        <taxon>Anaerovoracaceae</taxon>
        <taxon>Mogibacterium</taxon>
    </lineage>
</organism>
<keyword evidence="6" id="KW-0808">Transferase</keyword>
<keyword evidence="11 14" id="KW-1133">Transmembrane helix</keyword>
<feature type="transmembrane region" description="Helical" evidence="14">
    <location>
        <begin position="153"/>
        <end position="173"/>
    </location>
</feature>
<sequence>MKQMTIKKKITLWYTGIIAVILGTILVLVLLFVDKVGISATEEEVSAAVTGFSSNINFQDDSFYLDGDTEFYDDGIMFCIYDKNGRLVYGTIPSQFPPKTILKSNTPRMINGPNRKWMVYDSVYAYGDNEELWVRGITSVHSVELFMQTSEKMLLIVFPLLIVLIGAIGYFMIKRALRQVDLICDEVENISNGKDLSKRLSLPKAKDELYELSEKFNEMFERLERSFEKERQFTSDVSHELRTPVAVIISQCEYLLENENLAAEEKEEIAVILKQAKRMSKLTSEMLMIARNEQDEQHLMEKLDFGLLSELVIEELQTKAREKNIEISLQKQDDLFMNGDQTLLLRMMMNLINNAINYGKTNGHISVILKAENDRIVGEVKDDGIGISEEHLDKIWERFYRIDKSRSRENGGTGLGLSMVRWIVSLHNGTIHVESIEGVGTSFIFRFPKIQGCGNLKRIQKQKEDFNG</sequence>
<dbReference type="PROSITE" id="PS50885">
    <property type="entry name" value="HAMP"/>
    <property type="match status" value="1"/>
</dbReference>
<dbReference type="SUPFAM" id="SSF55874">
    <property type="entry name" value="ATPase domain of HSP90 chaperone/DNA topoisomerase II/histidine kinase"/>
    <property type="match status" value="1"/>
</dbReference>
<evidence type="ECO:0000313" key="18">
    <source>
        <dbReference type="Proteomes" id="UP000469424"/>
    </source>
</evidence>
<comment type="subcellular location">
    <subcellularLocation>
        <location evidence="2">Cell membrane</location>
        <topology evidence="2">Multi-pass membrane protein</topology>
    </subcellularLocation>
</comment>
<dbReference type="Gene3D" id="3.30.565.10">
    <property type="entry name" value="Histidine kinase-like ATPase, C-terminal domain"/>
    <property type="match status" value="1"/>
</dbReference>
<dbReference type="Proteomes" id="UP000469424">
    <property type="component" value="Unassembled WGS sequence"/>
</dbReference>
<evidence type="ECO:0000256" key="9">
    <source>
        <dbReference type="ARBA" id="ARBA00022777"/>
    </source>
</evidence>
<evidence type="ECO:0000256" key="5">
    <source>
        <dbReference type="ARBA" id="ARBA00022553"/>
    </source>
</evidence>
<dbReference type="GO" id="GO:0000155">
    <property type="term" value="F:phosphorelay sensor kinase activity"/>
    <property type="evidence" value="ECO:0007669"/>
    <property type="project" value="InterPro"/>
</dbReference>
<dbReference type="Pfam" id="PF00672">
    <property type="entry name" value="HAMP"/>
    <property type="match status" value="1"/>
</dbReference>
<feature type="transmembrane region" description="Helical" evidence="14">
    <location>
        <begin position="12"/>
        <end position="33"/>
    </location>
</feature>
<dbReference type="FunFam" id="1.10.287.130:FF:000001">
    <property type="entry name" value="Two-component sensor histidine kinase"/>
    <property type="match status" value="1"/>
</dbReference>
<evidence type="ECO:0000256" key="1">
    <source>
        <dbReference type="ARBA" id="ARBA00000085"/>
    </source>
</evidence>
<dbReference type="InterPro" id="IPR005467">
    <property type="entry name" value="His_kinase_dom"/>
</dbReference>
<evidence type="ECO:0000256" key="3">
    <source>
        <dbReference type="ARBA" id="ARBA00012438"/>
    </source>
</evidence>
<protein>
    <recommendedName>
        <fullName evidence="3">histidine kinase</fullName>
        <ecNumber evidence="3">2.7.13.3</ecNumber>
    </recommendedName>
</protein>
<dbReference type="SUPFAM" id="SSF47384">
    <property type="entry name" value="Homodimeric domain of signal transducing histidine kinase"/>
    <property type="match status" value="1"/>
</dbReference>
<dbReference type="InterPro" id="IPR036890">
    <property type="entry name" value="HATPase_C_sf"/>
</dbReference>
<comment type="catalytic activity">
    <reaction evidence="1">
        <text>ATP + protein L-histidine = ADP + protein N-phospho-L-histidine.</text>
        <dbReference type="EC" id="2.7.13.3"/>
    </reaction>
</comment>
<dbReference type="InterPro" id="IPR036097">
    <property type="entry name" value="HisK_dim/P_sf"/>
</dbReference>
<dbReference type="EMBL" id="VUNA01000027">
    <property type="protein sequence ID" value="MST71452.1"/>
    <property type="molecule type" value="Genomic_DNA"/>
</dbReference>
<dbReference type="InterPro" id="IPR003594">
    <property type="entry name" value="HATPase_dom"/>
</dbReference>
<dbReference type="SMART" id="SM00387">
    <property type="entry name" value="HATPase_c"/>
    <property type="match status" value="1"/>
</dbReference>
<dbReference type="GO" id="GO:0005886">
    <property type="term" value="C:plasma membrane"/>
    <property type="evidence" value="ECO:0007669"/>
    <property type="project" value="UniProtKB-SubCell"/>
</dbReference>
<evidence type="ECO:0000256" key="2">
    <source>
        <dbReference type="ARBA" id="ARBA00004651"/>
    </source>
</evidence>
<dbReference type="SMART" id="SM00304">
    <property type="entry name" value="HAMP"/>
    <property type="match status" value="1"/>
</dbReference>
<dbReference type="InterPro" id="IPR003661">
    <property type="entry name" value="HisK_dim/P_dom"/>
</dbReference>
<evidence type="ECO:0000259" key="16">
    <source>
        <dbReference type="PROSITE" id="PS50885"/>
    </source>
</evidence>
<evidence type="ECO:0000256" key="11">
    <source>
        <dbReference type="ARBA" id="ARBA00022989"/>
    </source>
</evidence>
<keyword evidence="8" id="KW-0547">Nucleotide-binding</keyword>
<evidence type="ECO:0000313" key="17">
    <source>
        <dbReference type="EMBL" id="MST71452.1"/>
    </source>
</evidence>
<proteinExistence type="predicted"/>
<keyword evidence="18" id="KW-1185">Reference proteome</keyword>
<dbReference type="PANTHER" id="PTHR45528:SF1">
    <property type="entry name" value="SENSOR HISTIDINE KINASE CPXA"/>
    <property type="match status" value="1"/>
</dbReference>
<feature type="domain" description="Histidine kinase" evidence="15">
    <location>
        <begin position="236"/>
        <end position="451"/>
    </location>
</feature>
<dbReference type="PANTHER" id="PTHR45528">
    <property type="entry name" value="SENSOR HISTIDINE KINASE CPXA"/>
    <property type="match status" value="1"/>
</dbReference>
<gene>
    <name evidence="17" type="ORF">FYJ65_09065</name>
</gene>
<keyword evidence="12" id="KW-0902">Two-component regulatory system</keyword>
<dbReference type="InterPro" id="IPR004358">
    <property type="entry name" value="Sig_transdc_His_kin-like_C"/>
</dbReference>
<evidence type="ECO:0000259" key="15">
    <source>
        <dbReference type="PROSITE" id="PS50109"/>
    </source>
</evidence>
<dbReference type="Gene3D" id="1.10.287.130">
    <property type="match status" value="1"/>
</dbReference>
<dbReference type="Gene3D" id="6.10.340.10">
    <property type="match status" value="1"/>
</dbReference>
<evidence type="ECO:0000256" key="10">
    <source>
        <dbReference type="ARBA" id="ARBA00022840"/>
    </source>
</evidence>
<dbReference type="EC" id="2.7.13.3" evidence="3"/>
<dbReference type="RefSeq" id="WP_154555015.1">
    <property type="nucleotide sequence ID" value="NZ_VUNA01000027.1"/>
</dbReference>
<keyword evidence="9 17" id="KW-0418">Kinase</keyword>
<evidence type="ECO:0000256" key="8">
    <source>
        <dbReference type="ARBA" id="ARBA00022741"/>
    </source>
</evidence>
<dbReference type="CDD" id="cd06225">
    <property type="entry name" value="HAMP"/>
    <property type="match status" value="1"/>
</dbReference>
<name>A0A6N7X7G8_9FIRM</name>
<evidence type="ECO:0000256" key="14">
    <source>
        <dbReference type="SAM" id="Phobius"/>
    </source>
</evidence>
<dbReference type="Pfam" id="PF02518">
    <property type="entry name" value="HATPase_c"/>
    <property type="match status" value="1"/>
</dbReference>
<dbReference type="GO" id="GO:0005524">
    <property type="term" value="F:ATP binding"/>
    <property type="evidence" value="ECO:0007669"/>
    <property type="project" value="UniProtKB-KW"/>
</dbReference>
<dbReference type="CDD" id="cd00075">
    <property type="entry name" value="HATPase"/>
    <property type="match status" value="1"/>
</dbReference>